<organism evidence="1">
    <name type="scientific">Siphoviridae sp. ct4Uy2</name>
    <dbReference type="NCBI Taxonomy" id="2827777"/>
    <lineage>
        <taxon>Viruses</taxon>
        <taxon>Duplodnaviria</taxon>
        <taxon>Heunggongvirae</taxon>
        <taxon>Uroviricota</taxon>
        <taxon>Caudoviricetes</taxon>
    </lineage>
</organism>
<accession>A0A8S5SKB6</accession>
<protein>
    <submittedName>
        <fullName evidence="1">Uncharacterized protein</fullName>
    </submittedName>
</protein>
<evidence type="ECO:0000313" key="1">
    <source>
        <dbReference type="EMBL" id="DAF51119.1"/>
    </source>
</evidence>
<reference evidence="1" key="1">
    <citation type="journal article" date="2021" name="Proc. Natl. Acad. Sci. U.S.A.">
        <title>A Catalog of Tens of Thousands of Viruses from Human Metagenomes Reveals Hidden Associations with Chronic Diseases.</title>
        <authorList>
            <person name="Tisza M.J."/>
            <person name="Buck C.B."/>
        </authorList>
    </citation>
    <scope>NUCLEOTIDE SEQUENCE</scope>
    <source>
        <strain evidence="1">Ct4Uy2</strain>
    </source>
</reference>
<sequence>MKQTLEEAEKEYCEKNYPYSDLNDTVTVELTEWGAVYLNALNTFKILTTLKNCSYNHHYKTDYKEGDIYRNQLYQLIAEFKDGIRFDKPKPFNKLKKAC</sequence>
<dbReference type="EMBL" id="BK032610">
    <property type="protein sequence ID" value="DAF51119.1"/>
    <property type="molecule type" value="Genomic_DNA"/>
</dbReference>
<proteinExistence type="predicted"/>
<name>A0A8S5SKB6_9CAUD</name>